<keyword evidence="2" id="KW-1185">Reference proteome</keyword>
<reference evidence="1 2" key="2">
    <citation type="journal article" date="2016" name="Int. J. Syst. Evol. Microbiol.">
        <title>Vitellibacter aquimaris sp. nov., a marine bacterium isolated from seawater.</title>
        <authorList>
            <person name="Thevarajoo S."/>
            <person name="Selvaratnam C."/>
            <person name="Goh K.M."/>
            <person name="Hong K.W."/>
            <person name="Chan X.Y."/>
            <person name="Chan K.G."/>
            <person name="Chong C.S."/>
        </authorList>
    </citation>
    <scope>NUCLEOTIDE SEQUENCE [LARGE SCALE GENOMIC DNA]</scope>
    <source>
        <strain evidence="1 2">D-24</strain>
    </source>
</reference>
<organism evidence="1 2">
    <name type="scientific">Aequorivita aquimaris</name>
    <dbReference type="NCBI Taxonomy" id="1548749"/>
    <lineage>
        <taxon>Bacteria</taxon>
        <taxon>Pseudomonadati</taxon>
        <taxon>Bacteroidota</taxon>
        <taxon>Flavobacteriia</taxon>
        <taxon>Flavobacteriales</taxon>
        <taxon>Flavobacteriaceae</taxon>
        <taxon>Aequorivita</taxon>
    </lineage>
</organism>
<evidence type="ECO:0000313" key="2">
    <source>
        <dbReference type="Proteomes" id="UP000070138"/>
    </source>
</evidence>
<dbReference type="EMBL" id="JRWG01000005">
    <property type="protein sequence ID" value="KXN98690.1"/>
    <property type="molecule type" value="Genomic_DNA"/>
</dbReference>
<sequence>MKKMIILKVFVIFALMTTGCNKDDDNKEEQGCVKEENVFEAQFDDETIEPHYAQGGGFGLYTLNFQRCPSNDNNWNLSVNTDANRSLFIYLIGVNSTGNYILTSGDPNHVAIQCFESNSIYILDETTYTYSFISSSNGTIEITEYDSGYGILVGTFSAEMVSTADPTVKKTITGAFNLNKSTLDNTQRPCWL</sequence>
<name>A0A137RGS1_9FLAO</name>
<dbReference type="AlphaFoldDB" id="A0A137RGS1"/>
<dbReference type="PROSITE" id="PS51257">
    <property type="entry name" value="PROKAR_LIPOPROTEIN"/>
    <property type="match status" value="1"/>
</dbReference>
<accession>A0A137RGS1</accession>
<dbReference type="Proteomes" id="UP000070138">
    <property type="component" value="Unassembled WGS sequence"/>
</dbReference>
<proteinExistence type="predicted"/>
<gene>
    <name evidence="1" type="ORF">LS48_08990</name>
</gene>
<evidence type="ECO:0000313" key="1">
    <source>
        <dbReference type="EMBL" id="KXN98690.1"/>
    </source>
</evidence>
<dbReference type="STRING" id="1548749.LS48_08990"/>
<protein>
    <submittedName>
        <fullName evidence="1">Uncharacterized protein</fullName>
    </submittedName>
</protein>
<comment type="caution">
    <text evidence="1">The sequence shown here is derived from an EMBL/GenBank/DDBJ whole genome shotgun (WGS) entry which is preliminary data.</text>
</comment>
<reference evidence="2" key="1">
    <citation type="submission" date="2014-10" db="EMBL/GenBank/DDBJ databases">
        <title>Genome sequencing of Vitellibacter sp. D-24.</title>
        <authorList>
            <person name="Thevarajoo S."/>
            <person name="Selvaratnam C."/>
            <person name="Goh K.M."/>
            <person name="Chong C.S."/>
        </authorList>
    </citation>
    <scope>NUCLEOTIDE SEQUENCE [LARGE SCALE GENOMIC DNA]</scope>
    <source>
        <strain evidence="2">D-24</strain>
    </source>
</reference>